<evidence type="ECO:0000256" key="3">
    <source>
        <dbReference type="PROSITE-ProRule" id="PRU00708"/>
    </source>
</evidence>
<accession>A0A7I8J9F5</accession>
<dbReference type="Pfam" id="PF01535">
    <property type="entry name" value="PPR"/>
    <property type="match status" value="2"/>
</dbReference>
<evidence type="ECO:0000256" key="4">
    <source>
        <dbReference type="SAM" id="SignalP"/>
    </source>
</evidence>
<dbReference type="Gene3D" id="1.25.40.10">
    <property type="entry name" value="Tetratricopeptide repeat domain"/>
    <property type="match status" value="5"/>
</dbReference>
<organism evidence="5">
    <name type="scientific">Spirodela intermedia</name>
    <name type="common">Intermediate duckweed</name>
    <dbReference type="NCBI Taxonomy" id="51605"/>
    <lineage>
        <taxon>Eukaryota</taxon>
        <taxon>Viridiplantae</taxon>
        <taxon>Streptophyta</taxon>
        <taxon>Embryophyta</taxon>
        <taxon>Tracheophyta</taxon>
        <taxon>Spermatophyta</taxon>
        <taxon>Magnoliopsida</taxon>
        <taxon>Liliopsida</taxon>
        <taxon>Araceae</taxon>
        <taxon>Lemnoideae</taxon>
        <taxon>Spirodela</taxon>
    </lineage>
</organism>
<evidence type="ECO:0000313" key="6">
    <source>
        <dbReference type="Proteomes" id="UP001189122"/>
    </source>
</evidence>
<dbReference type="PROSITE" id="PS51375">
    <property type="entry name" value="PPR"/>
    <property type="match status" value="7"/>
</dbReference>
<feature type="repeat" description="PPR" evidence="3">
    <location>
        <begin position="527"/>
        <end position="561"/>
    </location>
</feature>
<feature type="repeat" description="PPR" evidence="3">
    <location>
        <begin position="433"/>
        <end position="467"/>
    </location>
</feature>
<reference evidence="5 6" key="1">
    <citation type="submission" date="2019-12" db="EMBL/GenBank/DDBJ databases">
        <authorList>
            <person name="Scholz U."/>
            <person name="Mascher M."/>
            <person name="Fiebig A."/>
        </authorList>
    </citation>
    <scope>NUCLEOTIDE SEQUENCE</scope>
</reference>
<evidence type="ECO:0000256" key="2">
    <source>
        <dbReference type="ARBA" id="ARBA00022737"/>
    </source>
</evidence>
<dbReference type="AlphaFoldDB" id="A0A7I8J9F5"/>
<feature type="signal peptide" evidence="4">
    <location>
        <begin position="1"/>
        <end position="24"/>
    </location>
</feature>
<feature type="repeat" description="PPR" evidence="3">
    <location>
        <begin position="492"/>
        <end position="526"/>
    </location>
</feature>
<protein>
    <submittedName>
        <fullName evidence="5">Uncharacterized protein</fullName>
    </submittedName>
</protein>
<evidence type="ECO:0000256" key="1">
    <source>
        <dbReference type="ARBA" id="ARBA00007626"/>
    </source>
</evidence>
<dbReference type="Pfam" id="PF13041">
    <property type="entry name" value="PPR_2"/>
    <property type="match status" value="4"/>
</dbReference>
<dbReference type="GO" id="GO:0003729">
    <property type="term" value="F:mRNA binding"/>
    <property type="evidence" value="ECO:0007669"/>
    <property type="project" value="TreeGrafter"/>
</dbReference>
<keyword evidence="2" id="KW-0677">Repeat</keyword>
<feature type="repeat" description="PPR" evidence="3">
    <location>
        <begin position="175"/>
        <end position="209"/>
    </location>
</feature>
<dbReference type="InterPro" id="IPR011990">
    <property type="entry name" value="TPR-like_helical_dom_sf"/>
</dbReference>
<comment type="similarity">
    <text evidence="1">Belongs to the PPR family. P subfamily.</text>
</comment>
<dbReference type="EMBL" id="CACRZD030000009">
    <property type="protein sequence ID" value="CAA6666073.1"/>
    <property type="molecule type" value="Genomic_DNA"/>
</dbReference>
<sequence length="597" mass="68018">MRLPCRQLFLSARLSLSSIAVVRSFATSYCGRIVREDSTGRAIAVEIDPPDLVRDTRGYALPRRDLVCRVSRILQSPSTAKSDPFLALSDYLQTLTLTLTPSEVSEVLKALRNPEVAIEFFHFCTSLPGYRHDCFTYNRIFSIISKFGVDVGLVRRLLDEMEKEGLLKMWSLRFNGYTYKCLLQAYLRSHDVENAFKVYEEMRRKGYKLDIFVTICYWMLLPKLIRCVHIYYSYKDGRKRGKTDEFLLYFHDMISKGCTPNLIAYNTMIQALAKNHMVDKIFFIFSKMIENDCRPNEFTYSVILDGLAGEGKISRIHEIVEISRKFISKSIHAYLVKTLSKLGHASEAHRLFCEMWNSHDRADREACLSMLETLCNAGKTLEAMDLLTKIHEKGLTADNIMYNLVLSALSKMNQISNVNALFEKMKNDGLSPDVFTYNILISSTGKAGQVDRALQLFEEMELNECKPDVVTYNSLINTLGKNGNEREGLTPDVFTYSILIKCFGKSNSIEMACKLFDEMVLEGCAPNIVTYNILLDCLEKCGKTAEAFNIFATMKQHNLTPDAVTYAIIERLQSGCHRAVRVRKESPISGWVVSPLK</sequence>
<feature type="chain" id="PRO_5029583346" evidence="4">
    <location>
        <begin position="25"/>
        <end position="597"/>
    </location>
</feature>
<keyword evidence="6" id="KW-1185">Reference proteome</keyword>
<dbReference type="PANTHER" id="PTHR47938:SF24">
    <property type="entry name" value="PENTACOTRIPEPTIDE-REPEAT REGION OF PRORP DOMAIN-CONTAINING PROTEIN"/>
    <property type="match status" value="1"/>
</dbReference>
<dbReference type="NCBIfam" id="TIGR00756">
    <property type="entry name" value="PPR"/>
    <property type="match status" value="6"/>
</dbReference>
<dbReference type="Proteomes" id="UP001189122">
    <property type="component" value="Unassembled WGS sequence"/>
</dbReference>
<feature type="repeat" description="PPR" evidence="3">
    <location>
        <begin position="398"/>
        <end position="432"/>
    </location>
</feature>
<name>A0A7I8J9F5_SPIIN</name>
<proteinExistence type="inferred from homology"/>
<dbReference type="InterPro" id="IPR002885">
    <property type="entry name" value="PPR_rpt"/>
</dbReference>
<keyword evidence="4" id="KW-0732">Signal</keyword>
<feature type="repeat" description="PPR" evidence="3">
    <location>
        <begin position="261"/>
        <end position="295"/>
    </location>
</feature>
<dbReference type="EMBL" id="LR743596">
    <property type="protein sequence ID" value="CAA2626775.1"/>
    <property type="molecule type" value="Genomic_DNA"/>
</dbReference>
<gene>
    <name evidence="5" type="ORF">SI7747_09012462</name>
</gene>
<feature type="repeat" description="PPR" evidence="3">
    <location>
        <begin position="363"/>
        <end position="397"/>
    </location>
</feature>
<evidence type="ECO:0000313" key="5">
    <source>
        <dbReference type="EMBL" id="CAA2626775.1"/>
    </source>
</evidence>
<dbReference type="PANTHER" id="PTHR47938">
    <property type="entry name" value="RESPIRATORY COMPLEX I CHAPERONE (CIA84), PUTATIVE (AFU_ORTHOLOGUE AFUA_2G06020)-RELATED"/>
    <property type="match status" value="1"/>
</dbReference>